<dbReference type="PANTHER" id="PTHR12110:SF48">
    <property type="entry name" value="BLL3656 PROTEIN"/>
    <property type="match status" value="1"/>
</dbReference>
<sequence>MTRQAMGAPQLIATCWTTAGDVRPDRPDNLGRFPLDQRIEAAARAGYAGTGFWLGDLIAWEESGRDYGSLRRLLDDAGQRIVELEFLADWFATGERRSRSDAARAELFRAADALGARHIKVMPPFLPGDPAGDDLAGEFAALCAQAAEHGLLIGLEMLPFSMLPNLGSALEMVTAADARNGGLLVDIWHVMRSGGTMEEVAQLPPRFVIAAELCDAMTAMQGEITEDTMRHRKLCGEGEFDVPGFIRAMSRAGYDGPYGVEILSDDFRQLPLRQAAVRSFESSAAQF</sequence>
<dbReference type="Pfam" id="PF01261">
    <property type="entry name" value="AP_endonuc_2"/>
    <property type="match status" value="1"/>
</dbReference>
<dbReference type="InterPro" id="IPR013022">
    <property type="entry name" value="Xyl_isomerase-like_TIM-brl"/>
</dbReference>
<organism evidence="2 3">
    <name type="scientific">Sphingobium agri</name>
    <dbReference type="NCBI Taxonomy" id="2933566"/>
    <lineage>
        <taxon>Bacteria</taxon>
        <taxon>Pseudomonadati</taxon>
        <taxon>Pseudomonadota</taxon>
        <taxon>Alphaproteobacteria</taxon>
        <taxon>Sphingomonadales</taxon>
        <taxon>Sphingomonadaceae</taxon>
        <taxon>Sphingobium</taxon>
    </lineage>
</organism>
<dbReference type="Proteomes" id="UP001203512">
    <property type="component" value="Unassembled WGS sequence"/>
</dbReference>
<dbReference type="EMBL" id="JALKHS010000005">
    <property type="protein sequence ID" value="MCK0530547.1"/>
    <property type="molecule type" value="Genomic_DNA"/>
</dbReference>
<gene>
    <name evidence="2" type="ORF">MU848_02990</name>
</gene>
<evidence type="ECO:0000259" key="1">
    <source>
        <dbReference type="Pfam" id="PF01261"/>
    </source>
</evidence>
<proteinExistence type="predicted"/>
<dbReference type="InterPro" id="IPR036237">
    <property type="entry name" value="Xyl_isomerase-like_sf"/>
</dbReference>
<reference evidence="2 3" key="1">
    <citation type="submission" date="2022-04" db="EMBL/GenBank/DDBJ databases">
        <authorList>
            <person name="Huq M.A."/>
        </authorList>
    </citation>
    <scope>NUCLEOTIDE SEQUENCE [LARGE SCALE GENOMIC DNA]</scope>
    <source>
        <strain evidence="2 3">MAH-33</strain>
    </source>
</reference>
<comment type="caution">
    <text evidence="2">The sequence shown here is derived from an EMBL/GenBank/DDBJ whole genome shotgun (WGS) entry which is preliminary data.</text>
</comment>
<protein>
    <submittedName>
        <fullName evidence="2">Sugar phosphate isomerase/epimerase</fullName>
    </submittedName>
</protein>
<feature type="domain" description="Xylose isomerase-like TIM barrel" evidence="1">
    <location>
        <begin position="39"/>
        <end position="271"/>
    </location>
</feature>
<dbReference type="RefSeq" id="WP_247230159.1">
    <property type="nucleotide sequence ID" value="NZ_JALKHS010000005.1"/>
</dbReference>
<dbReference type="GO" id="GO:0016853">
    <property type="term" value="F:isomerase activity"/>
    <property type="evidence" value="ECO:0007669"/>
    <property type="project" value="UniProtKB-KW"/>
</dbReference>
<evidence type="ECO:0000313" key="2">
    <source>
        <dbReference type="EMBL" id="MCK0530547.1"/>
    </source>
</evidence>
<name>A0ABT0DUC2_9SPHN</name>
<dbReference type="InterPro" id="IPR050312">
    <property type="entry name" value="IolE/XylAMocC-like"/>
</dbReference>
<keyword evidence="2" id="KW-0413">Isomerase</keyword>
<dbReference type="PANTHER" id="PTHR12110">
    <property type="entry name" value="HYDROXYPYRUVATE ISOMERASE"/>
    <property type="match status" value="1"/>
</dbReference>
<accession>A0ABT0DUC2</accession>
<evidence type="ECO:0000313" key="3">
    <source>
        <dbReference type="Proteomes" id="UP001203512"/>
    </source>
</evidence>
<dbReference type="Gene3D" id="3.20.20.150">
    <property type="entry name" value="Divalent-metal-dependent TIM barrel enzymes"/>
    <property type="match status" value="1"/>
</dbReference>
<dbReference type="SUPFAM" id="SSF51658">
    <property type="entry name" value="Xylose isomerase-like"/>
    <property type="match status" value="1"/>
</dbReference>
<keyword evidence="3" id="KW-1185">Reference proteome</keyword>